<dbReference type="InterPro" id="IPR050705">
    <property type="entry name" value="Cytochrome_P450_3A"/>
</dbReference>
<evidence type="ECO:0000313" key="9">
    <source>
        <dbReference type="EMBL" id="KAK3094487.1"/>
    </source>
</evidence>
<protein>
    <recommendedName>
        <fullName evidence="11">Cytochrome P450</fullName>
    </recommendedName>
</protein>
<dbReference type="InterPro" id="IPR001128">
    <property type="entry name" value="Cyt_P450"/>
</dbReference>
<evidence type="ECO:0000256" key="3">
    <source>
        <dbReference type="ARBA" id="ARBA00022617"/>
    </source>
</evidence>
<organism evidence="9 10">
    <name type="scientific">Pinctada imbricata</name>
    <name type="common">Atlantic pearl-oyster</name>
    <name type="synonym">Pinctada martensii</name>
    <dbReference type="NCBI Taxonomy" id="66713"/>
    <lineage>
        <taxon>Eukaryota</taxon>
        <taxon>Metazoa</taxon>
        <taxon>Spiralia</taxon>
        <taxon>Lophotrochozoa</taxon>
        <taxon>Mollusca</taxon>
        <taxon>Bivalvia</taxon>
        <taxon>Autobranchia</taxon>
        <taxon>Pteriomorphia</taxon>
        <taxon>Pterioida</taxon>
        <taxon>Pterioidea</taxon>
        <taxon>Pteriidae</taxon>
        <taxon>Pinctada</taxon>
    </lineage>
</organism>
<dbReference type="GO" id="GO:0008395">
    <property type="term" value="F:steroid hydroxylase activity"/>
    <property type="evidence" value="ECO:0007669"/>
    <property type="project" value="TreeGrafter"/>
</dbReference>
<comment type="cofactor">
    <cofactor evidence="1">
        <name>heme</name>
        <dbReference type="ChEBI" id="CHEBI:30413"/>
    </cofactor>
</comment>
<dbReference type="PANTHER" id="PTHR24302:SF15">
    <property type="entry name" value="FATTY-ACID PEROXYGENASE"/>
    <property type="match status" value="1"/>
</dbReference>
<dbReference type="InterPro" id="IPR036396">
    <property type="entry name" value="Cyt_P450_sf"/>
</dbReference>
<evidence type="ECO:0000256" key="6">
    <source>
        <dbReference type="ARBA" id="ARBA00023004"/>
    </source>
</evidence>
<keyword evidence="8" id="KW-0472">Membrane</keyword>
<comment type="caution">
    <text evidence="9">The sequence shown here is derived from an EMBL/GenBank/DDBJ whole genome shotgun (WGS) entry which is preliminary data.</text>
</comment>
<evidence type="ECO:0008006" key="11">
    <source>
        <dbReference type="Google" id="ProtNLM"/>
    </source>
</evidence>
<dbReference type="GO" id="GO:0020037">
    <property type="term" value="F:heme binding"/>
    <property type="evidence" value="ECO:0007669"/>
    <property type="project" value="InterPro"/>
</dbReference>
<keyword evidence="8" id="KW-0812">Transmembrane</keyword>
<reference evidence="9" key="1">
    <citation type="submission" date="2019-08" db="EMBL/GenBank/DDBJ databases">
        <title>The improved chromosome-level genome for the pearl oyster Pinctada fucata martensii using PacBio sequencing and Hi-C.</title>
        <authorList>
            <person name="Zheng Z."/>
        </authorList>
    </citation>
    <scope>NUCLEOTIDE SEQUENCE</scope>
    <source>
        <strain evidence="9">ZZ-2019</strain>
        <tissue evidence="9">Adductor muscle</tissue>
    </source>
</reference>
<dbReference type="AlphaFoldDB" id="A0AA89C4H8"/>
<sequence length="333" mass="39220">MSIPGPKPNFLFGNLLSFFRKPFFQAYQDWYGEYGKTFGYFEGPTPILVTADLDVLYEVFVKQFKTFHARKVWPVQVDPDRDENVHMFFARGERWRRLRSIVNPAFSTSKMRLMTPMINQRIDQMMSVIDNHCTNQTDFDAYGIFQRLTFDTIADCGFGLKTDAMNNPDDECIKHCRGVIADTTKRPFLFMLGFIFPKFHALWIAIYNFLHHITFNPVFWLEDKMREIVRNQKKNKPSRTNLLELMLTSEYDATKDNIDVGEIDMNDKVVKRRLLTNEELVAQCLLFLLAGYETTSTTLAYIFYELAVNPKAQRRLQEENRRAFSRGRRRSRV</sequence>
<dbReference type="Proteomes" id="UP001186944">
    <property type="component" value="Unassembled WGS sequence"/>
</dbReference>
<dbReference type="Pfam" id="PF00067">
    <property type="entry name" value="p450"/>
    <property type="match status" value="1"/>
</dbReference>
<dbReference type="InterPro" id="IPR002402">
    <property type="entry name" value="Cyt_P450_E_grp-II"/>
</dbReference>
<dbReference type="GO" id="GO:0005506">
    <property type="term" value="F:iron ion binding"/>
    <property type="evidence" value="ECO:0007669"/>
    <property type="project" value="InterPro"/>
</dbReference>
<dbReference type="Gene3D" id="1.10.630.10">
    <property type="entry name" value="Cytochrome P450"/>
    <property type="match status" value="1"/>
</dbReference>
<name>A0AA89C4H8_PINIB</name>
<dbReference type="SUPFAM" id="SSF48264">
    <property type="entry name" value="Cytochrome P450"/>
    <property type="match status" value="1"/>
</dbReference>
<evidence type="ECO:0000256" key="4">
    <source>
        <dbReference type="ARBA" id="ARBA00022723"/>
    </source>
</evidence>
<feature type="transmembrane region" description="Helical" evidence="8">
    <location>
        <begin position="188"/>
        <end position="210"/>
    </location>
</feature>
<dbReference type="PRINTS" id="PR00464">
    <property type="entry name" value="EP450II"/>
</dbReference>
<evidence type="ECO:0000256" key="8">
    <source>
        <dbReference type="SAM" id="Phobius"/>
    </source>
</evidence>
<accession>A0AA89C4H8</accession>
<keyword evidence="5" id="KW-0560">Oxidoreductase</keyword>
<evidence type="ECO:0000256" key="7">
    <source>
        <dbReference type="ARBA" id="ARBA00023033"/>
    </source>
</evidence>
<evidence type="ECO:0000256" key="2">
    <source>
        <dbReference type="ARBA" id="ARBA00010617"/>
    </source>
</evidence>
<dbReference type="GO" id="GO:0016705">
    <property type="term" value="F:oxidoreductase activity, acting on paired donors, with incorporation or reduction of molecular oxygen"/>
    <property type="evidence" value="ECO:0007669"/>
    <property type="project" value="InterPro"/>
</dbReference>
<keyword evidence="8" id="KW-1133">Transmembrane helix</keyword>
<dbReference type="PANTHER" id="PTHR24302">
    <property type="entry name" value="CYTOCHROME P450 FAMILY 3"/>
    <property type="match status" value="1"/>
</dbReference>
<dbReference type="EMBL" id="VSWD01000008">
    <property type="protein sequence ID" value="KAK3094487.1"/>
    <property type="molecule type" value="Genomic_DNA"/>
</dbReference>
<keyword evidence="10" id="KW-1185">Reference proteome</keyword>
<comment type="similarity">
    <text evidence="2">Belongs to the cytochrome P450 family.</text>
</comment>
<keyword evidence="7" id="KW-0503">Monooxygenase</keyword>
<keyword evidence="6" id="KW-0408">Iron</keyword>
<evidence type="ECO:0000256" key="5">
    <source>
        <dbReference type="ARBA" id="ARBA00023002"/>
    </source>
</evidence>
<proteinExistence type="inferred from homology"/>
<keyword evidence="3" id="KW-0349">Heme</keyword>
<evidence type="ECO:0000313" key="10">
    <source>
        <dbReference type="Proteomes" id="UP001186944"/>
    </source>
</evidence>
<gene>
    <name evidence="9" type="ORF">FSP39_002359</name>
</gene>
<evidence type="ECO:0000256" key="1">
    <source>
        <dbReference type="ARBA" id="ARBA00001971"/>
    </source>
</evidence>
<keyword evidence="4" id="KW-0479">Metal-binding</keyword>